<dbReference type="STRING" id="51670.SAMN04488557_1651"/>
<dbReference type="PANTHER" id="PTHR38011">
    <property type="entry name" value="DIHYDROFOLATE REDUCTASE FAMILY PROTEIN (AFU_ORTHOLOGUE AFUA_8G06820)"/>
    <property type="match status" value="1"/>
</dbReference>
<name>A0A1I7ND12_9HYPH</name>
<dbReference type="InterPro" id="IPR024072">
    <property type="entry name" value="DHFR-like_dom_sf"/>
</dbReference>
<protein>
    <submittedName>
        <fullName evidence="6">Riboflavin-specific deaminase C-terminal domain-containing protein</fullName>
    </submittedName>
</protein>
<dbReference type="Pfam" id="PF01872">
    <property type="entry name" value="RibD_C"/>
    <property type="match status" value="1"/>
</dbReference>
<feature type="compositionally biased region" description="Basic and acidic residues" evidence="4">
    <location>
        <begin position="1"/>
        <end position="12"/>
    </location>
</feature>
<gene>
    <name evidence="6" type="ORF">SAMN04488557_1651</name>
</gene>
<feature type="region of interest" description="Disordered" evidence="4">
    <location>
        <begin position="1"/>
        <end position="24"/>
    </location>
</feature>
<accession>A0A1I7ND12</accession>
<evidence type="ECO:0000256" key="3">
    <source>
        <dbReference type="ARBA" id="ARBA00023002"/>
    </source>
</evidence>
<comment type="pathway">
    <text evidence="1">Cofactor biosynthesis; riboflavin biosynthesis.</text>
</comment>
<evidence type="ECO:0000256" key="2">
    <source>
        <dbReference type="ARBA" id="ARBA00022857"/>
    </source>
</evidence>
<dbReference type="SUPFAM" id="SSF53597">
    <property type="entry name" value="Dihydrofolate reductase-like"/>
    <property type="match status" value="1"/>
</dbReference>
<dbReference type="PANTHER" id="PTHR38011:SF7">
    <property type="entry name" value="2,5-DIAMINO-6-RIBOSYLAMINO-4(3H)-PYRIMIDINONE 5'-PHOSPHATE REDUCTASE"/>
    <property type="match status" value="1"/>
</dbReference>
<evidence type="ECO:0000256" key="1">
    <source>
        <dbReference type="ARBA" id="ARBA00005104"/>
    </source>
</evidence>
<dbReference type="EMBL" id="FPCH01000002">
    <property type="protein sequence ID" value="SFV32575.1"/>
    <property type="molecule type" value="Genomic_DNA"/>
</dbReference>
<evidence type="ECO:0000256" key="4">
    <source>
        <dbReference type="SAM" id="MobiDB-lite"/>
    </source>
</evidence>
<dbReference type="InterPro" id="IPR002734">
    <property type="entry name" value="RibDG_C"/>
</dbReference>
<keyword evidence="7" id="KW-1185">Reference proteome</keyword>
<organism evidence="6 7">
    <name type="scientific">Hyphomicrobium facile</name>
    <dbReference type="NCBI Taxonomy" id="51670"/>
    <lineage>
        <taxon>Bacteria</taxon>
        <taxon>Pseudomonadati</taxon>
        <taxon>Pseudomonadota</taxon>
        <taxon>Alphaproteobacteria</taxon>
        <taxon>Hyphomicrobiales</taxon>
        <taxon>Hyphomicrobiaceae</taxon>
        <taxon>Hyphomicrobium</taxon>
    </lineage>
</organism>
<evidence type="ECO:0000313" key="7">
    <source>
        <dbReference type="Proteomes" id="UP000199423"/>
    </source>
</evidence>
<dbReference type="Gene3D" id="3.40.430.10">
    <property type="entry name" value="Dihydrofolate Reductase, subunit A"/>
    <property type="match status" value="1"/>
</dbReference>
<reference evidence="7" key="1">
    <citation type="submission" date="2016-10" db="EMBL/GenBank/DDBJ databases">
        <authorList>
            <person name="Varghese N."/>
            <person name="Submissions S."/>
        </authorList>
    </citation>
    <scope>NUCLEOTIDE SEQUENCE [LARGE SCALE GENOMIC DNA]</scope>
    <source>
        <strain evidence="7">DSM 1565</strain>
    </source>
</reference>
<keyword evidence="2" id="KW-0521">NADP</keyword>
<dbReference type="AlphaFoldDB" id="A0A1I7ND12"/>
<evidence type="ECO:0000259" key="5">
    <source>
        <dbReference type="Pfam" id="PF01872"/>
    </source>
</evidence>
<keyword evidence="3" id="KW-0560">Oxidoreductase</keyword>
<evidence type="ECO:0000313" key="6">
    <source>
        <dbReference type="EMBL" id="SFV32575.1"/>
    </source>
</evidence>
<dbReference type="GO" id="GO:0009231">
    <property type="term" value="P:riboflavin biosynthetic process"/>
    <property type="evidence" value="ECO:0007669"/>
    <property type="project" value="InterPro"/>
</dbReference>
<sequence>MTSGKISKEGSAPRRGGKSARAGELPQSIFDPIVNAPADRPFIIAQLGQSLDGRIATGSGDSRGINGAAALDHLHRLRSKVDAVVVGIGTIIADDPQLTVRRVDGPQPVRVIIDPRGRLQASARCLATGESACLVVTSSGGLVPKGAEGLVIKAAAQRIEPADIVEALFKRGLKKILVEGGGTTISHFINAGIVDRIHILAAPLILGSGIPGLSLMPIDSVNEAIRPETTVHVLDGGDVLFDCDLRHQRRG</sequence>
<proteinExistence type="predicted"/>
<feature type="domain" description="Bacterial bifunctional deaminase-reductase C-terminal" evidence="5">
    <location>
        <begin position="41"/>
        <end position="208"/>
    </location>
</feature>
<dbReference type="GO" id="GO:0008703">
    <property type="term" value="F:5-amino-6-(5-phosphoribosylamino)uracil reductase activity"/>
    <property type="evidence" value="ECO:0007669"/>
    <property type="project" value="InterPro"/>
</dbReference>
<dbReference type="InterPro" id="IPR050765">
    <property type="entry name" value="Riboflavin_Biosynth_HTPR"/>
</dbReference>
<dbReference type="RefSeq" id="WP_244531151.1">
    <property type="nucleotide sequence ID" value="NZ_FPCH01000002.1"/>
</dbReference>
<dbReference type="Proteomes" id="UP000199423">
    <property type="component" value="Unassembled WGS sequence"/>
</dbReference>